<dbReference type="GO" id="GO:0006260">
    <property type="term" value="P:DNA replication"/>
    <property type="evidence" value="ECO:0007669"/>
    <property type="project" value="TreeGrafter"/>
</dbReference>
<name>A0A926DEK3_9FIRM</name>
<protein>
    <submittedName>
        <fullName evidence="2">ATP-binding protein</fullName>
    </submittedName>
</protein>
<accession>A0A926DEK3</accession>
<dbReference type="NCBIfam" id="NF005304">
    <property type="entry name" value="PRK06835.1"/>
    <property type="match status" value="1"/>
</dbReference>
<dbReference type="PANTHER" id="PTHR30050">
    <property type="entry name" value="CHROMOSOMAL REPLICATION INITIATOR PROTEIN DNAA"/>
    <property type="match status" value="1"/>
</dbReference>
<proteinExistence type="predicted"/>
<dbReference type="Gene3D" id="3.40.50.300">
    <property type="entry name" value="P-loop containing nucleotide triphosphate hydrolases"/>
    <property type="match status" value="1"/>
</dbReference>
<dbReference type="AlphaFoldDB" id="A0A926DEK3"/>
<dbReference type="Proteomes" id="UP000620366">
    <property type="component" value="Unassembled WGS sequence"/>
</dbReference>
<dbReference type="SUPFAM" id="SSF52540">
    <property type="entry name" value="P-loop containing nucleoside triphosphate hydrolases"/>
    <property type="match status" value="1"/>
</dbReference>
<dbReference type="SMART" id="SM00382">
    <property type="entry name" value="AAA"/>
    <property type="match status" value="1"/>
</dbReference>
<dbReference type="CDD" id="cd00009">
    <property type="entry name" value="AAA"/>
    <property type="match status" value="1"/>
</dbReference>
<evidence type="ECO:0000313" key="2">
    <source>
        <dbReference type="EMBL" id="MBC8536683.1"/>
    </source>
</evidence>
<sequence>MAYQREVYRAVEEQFAARRRENESERQRRKDEVYAKLPRLREIEREIAQTSIALTRTILRGGPVKETVKKIKESNMALRAERTELLAELSLPYDYLDVKPHCRRCGDEGFVGGRMCGCFARELKKAAYEMSNLGGALRDQSFKNFKLDYYSDEAKVTDGKLTERELMSKNYETVKKFAEGFDTDRMLGLLFFGGPGLGKTHLSTAVARELIDSGHSVVYETAPDIFAKYERERFGRLDQPGDLDQYEQTDLLIVDDLGTEFSSPFVQSVFFSLVNSRMIHGRKTIVSTNLALKDLSVRYGEKIISRIFGEFGMLHFVGTDVRAQKRRGQTRR</sequence>
<keyword evidence="3" id="KW-1185">Reference proteome</keyword>
<organism evidence="2 3">
    <name type="scientific">Feifania hominis</name>
    <dbReference type="NCBI Taxonomy" id="2763660"/>
    <lineage>
        <taxon>Bacteria</taxon>
        <taxon>Bacillati</taxon>
        <taxon>Bacillota</taxon>
        <taxon>Clostridia</taxon>
        <taxon>Eubacteriales</taxon>
        <taxon>Feifaniaceae</taxon>
        <taxon>Feifania</taxon>
    </lineage>
</organism>
<dbReference type="InterPro" id="IPR027417">
    <property type="entry name" value="P-loop_NTPase"/>
</dbReference>
<gene>
    <name evidence="2" type="ORF">H8695_08300</name>
</gene>
<evidence type="ECO:0000313" key="3">
    <source>
        <dbReference type="Proteomes" id="UP000620366"/>
    </source>
</evidence>
<dbReference type="EMBL" id="JACRSP010000003">
    <property type="protein sequence ID" value="MBC8536683.1"/>
    <property type="molecule type" value="Genomic_DNA"/>
</dbReference>
<keyword evidence="2" id="KW-0547">Nucleotide-binding</keyword>
<evidence type="ECO:0000259" key="1">
    <source>
        <dbReference type="SMART" id="SM00382"/>
    </source>
</evidence>
<dbReference type="PANTHER" id="PTHR30050:SF4">
    <property type="entry name" value="ATP-BINDING PROTEIN RV3427C IN INSERTION SEQUENCE-RELATED"/>
    <property type="match status" value="1"/>
</dbReference>
<dbReference type="Pfam" id="PF01695">
    <property type="entry name" value="IstB_IS21"/>
    <property type="match status" value="1"/>
</dbReference>
<keyword evidence="2" id="KW-0067">ATP-binding</keyword>
<feature type="domain" description="AAA+ ATPase" evidence="1">
    <location>
        <begin position="185"/>
        <end position="308"/>
    </location>
</feature>
<comment type="caution">
    <text evidence="2">The sequence shown here is derived from an EMBL/GenBank/DDBJ whole genome shotgun (WGS) entry which is preliminary data.</text>
</comment>
<dbReference type="InterPro" id="IPR003593">
    <property type="entry name" value="AAA+_ATPase"/>
</dbReference>
<dbReference type="RefSeq" id="WP_249300519.1">
    <property type="nucleotide sequence ID" value="NZ_JACRSP010000003.1"/>
</dbReference>
<dbReference type="GO" id="GO:0005524">
    <property type="term" value="F:ATP binding"/>
    <property type="evidence" value="ECO:0007669"/>
    <property type="project" value="UniProtKB-KW"/>
</dbReference>
<reference evidence="2" key="1">
    <citation type="submission" date="2020-08" db="EMBL/GenBank/DDBJ databases">
        <title>Genome public.</title>
        <authorList>
            <person name="Liu C."/>
            <person name="Sun Q."/>
        </authorList>
    </citation>
    <scope>NUCLEOTIDE SEQUENCE</scope>
    <source>
        <strain evidence="2">BX7</strain>
    </source>
</reference>
<dbReference type="InterPro" id="IPR002611">
    <property type="entry name" value="IstB_ATP-bd"/>
</dbReference>